<evidence type="ECO:0000313" key="1">
    <source>
        <dbReference type="EMBL" id="CAK8162742.1"/>
    </source>
</evidence>
<evidence type="ECO:0000313" key="2">
    <source>
        <dbReference type="Proteomes" id="UP001314181"/>
    </source>
</evidence>
<name>A0ABM9N7V5_9RICK</name>
<comment type="caution">
    <text evidence="1">The sequence shown here is derived from an EMBL/GenBank/DDBJ whole genome shotgun (WGS) entry which is preliminary data.</text>
</comment>
<dbReference type="EMBL" id="CAWVOK010000014">
    <property type="protein sequence ID" value="CAK8162742.1"/>
    <property type="molecule type" value="Genomic_DNA"/>
</dbReference>
<proteinExistence type="predicted"/>
<gene>
    <name evidence="1" type="ORF">CAXC1_220040</name>
</gene>
<dbReference type="Proteomes" id="UP001314181">
    <property type="component" value="Unassembled WGS sequence"/>
</dbReference>
<reference evidence="1 2" key="1">
    <citation type="submission" date="2024-01" db="EMBL/GenBank/DDBJ databases">
        <authorList>
            <person name="Kunselman E."/>
        </authorList>
    </citation>
    <scope>NUCLEOTIDE SEQUENCE [LARGE SCALE GENOMIC DNA]</scope>
    <source>
        <strain evidence="1">2 abalone samples</strain>
    </source>
</reference>
<organism evidence="1 2">
    <name type="scientific">Candidatus Xenohaliotis californiensis</name>
    <dbReference type="NCBI Taxonomy" id="84677"/>
    <lineage>
        <taxon>Bacteria</taxon>
        <taxon>Pseudomonadati</taxon>
        <taxon>Pseudomonadota</taxon>
        <taxon>Alphaproteobacteria</taxon>
        <taxon>Rickettsiales</taxon>
        <taxon>Anaplasmataceae</taxon>
        <taxon>Candidatus Xenohaliotis</taxon>
    </lineage>
</organism>
<protein>
    <submittedName>
        <fullName evidence="1">Uncharacterized protein</fullName>
    </submittedName>
</protein>
<keyword evidence="2" id="KW-1185">Reference proteome</keyword>
<accession>A0ABM9N7V5</accession>
<sequence>MLLKQKFGMPAPIIVKINYTTCNLNN</sequence>